<organism evidence="2 3">
    <name type="scientific">Triparma laevis f. inornata</name>
    <dbReference type="NCBI Taxonomy" id="1714386"/>
    <lineage>
        <taxon>Eukaryota</taxon>
        <taxon>Sar</taxon>
        <taxon>Stramenopiles</taxon>
        <taxon>Ochrophyta</taxon>
        <taxon>Bolidophyceae</taxon>
        <taxon>Parmales</taxon>
        <taxon>Triparmaceae</taxon>
        <taxon>Triparma</taxon>
    </lineage>
</organism>
<name>A0A9W7AJ28_9STRA</name>
<sequence>MGGAYPRRLLTVGVVHARDDDDLDDSITSSISLNTSGHSQSQSTPSQRSRSNTAQSDDYAEEVLALTAAKSNPENFALPPSTPTGSDLVTPRSVNFTFASGKSSSIKEVSWECDIYFRNESP</sequence>
<evidence type="ECO:0000313" key="2">
    <source>
        <dbReference type="EMBL" id="GMH71756.1"/>
    </source>
</evidence>
<proteinExistence type="predicted"/>
<dbReference type="EMBL" id="BLQM01000169">
    <property type="protein sequence ID" value="GMH71756.1"/>
    <property type="molecule type" value="Genomic_DNA"/>
</dbReference>
<feature type="region of interest" description="Disordered" evidence="1">
    <location>
        <begin position="18"/>
        <end position="57"/>
    </location>
</feature>
<reference evidence="3" key="1">
    <citation type="journal article" date="2023" name="Commun. Biol.">
        <title>Genome analysis of Parmales, the sister group of diatoms, reveals the evolutionary specialization of diatoms from phago-mixotrophs to photoautotrophs.</title>
        <authorList>
            <person name="Ban H."/>
            <person name="Sato S."/>
            <person name="Yoshikawa S."/>
            <person name="Yamada K."/>
            <person name="Nakamura Y."/>
            <person name="Ichinomiya M."/>
            <person name="Sato N."/>
            <person name="Blanc-Mathieu R."/>
            <person name="Endo H."/>
            <person name="Kuwata A."/>
            <person name="Ogata H."/>
        </authorList>
    </citation>
    <scope>NUCLEOTIDE SEQUENCE [LARGE SCALE GENOMIC DNA]</scope>
</reference>
<protein>
    <submittedName>
        <fullName evidence="2">Uncharacterized protein</fullName>
    </submittedName>
</protein>
<accession>A0A9W7AJ28</accession>
<feature type="compositionally biased region" description="Low complexity" evidence="1">
    <location>
        <begin position="26"/>
        <end position="51"/>
    </location>
</feature>
<dbReference type="AlphaFoldDB" id="A0A9W7AJ28"/>
<comment type="caution">
    <text evidence="2">The sequence shown here is derived from an EMBL/GenBank/DDBJ whole genome shotgun (WGS) entry which is preliminary data.</text>
</comment>
<dbReference type="Proteomes" id="UP001162640">
    <property type="component" value="Unassembled WGS sequence"/>
</dbReference>
<evidence type="ECO:0000256" key="1">
    <source>
        <dbReference type="SAM" id="MobiDB-lite"/>
    </source>
</evidence>
<evidence type="ECO:0000313" key="3">
    <source>
        <dbReference type="Proteomes" id="UP001162640"/>
    </source>
</evidence>
<gene>
    <name evidence="2" type="ORF">TL16_g05736</name>
</gene>
<feature type="region of interest" description="Disordered" evidence="1">
    <location>
        <begin position="70"/>
        <end position="90"/>
    </location>
</feature>